<comment type="catalytic activity">
    <reaction evidence="8">
        <text>L-cysteinyl-[protein] + hexadecanoyl-CoA = S-hexadecanoyl-L-cysteinyl-[protein] + CoA</text>
        <dbReference type="Rhea" id="RHEA:36683"/>
        <dbReference type="Rhea" id="RHEA-COMP:10131"/>
        <dbReference type="Rhea" id="RHEA-COMP:11032"/>
        <dbReference type="ChEBI" id="CHEBI:29950"/>
        <dbReference type="ChEBI" id="CHEBI:57287"/>
        <dbReference type="ChEBI" id="CHEBI:57379"/>
        <dbReference type="ChEBI" id="CHEBI:74151"/>
        <dbReference type="EC" id="2.3.1.225"/>
    </reaction>
</comment>
<evidence type="ECO:0000313" key="12">
    <source>
        <dbReference type="RefSeq" id="XP_039118677.1"/>
    </source>
</evidence>
<comment type="similarity">
    <text evidence="2 8">Belongs to the DHHC palmitoyltransferase family.</text>
</comment>
<dbReference type="GO" id="GO:0019706">
    <property type="term" value="F:protein-cysteine S-palmitoyltransferase activity"/>
    <property type="evidence" value="ECO:0007669"/>
    <property type="project" value="UniProtKB-EC"/>
</dbReference>
<evidence type="ECO:0000256" key="7">
    <source>
        <dbReference type="ARBA" id="ARBA00023315"/>
    </source>
</evidence>
<evidence type="ECO:0000256" key="3">
    <source>
        <dbReference type="ARBA" id="ARBA00022679"/>
    </source>
</evidence>
<keyword evidence="7 8" id="KW-0012">Acyltransferase</keyword>
<dbReference type="GO" id="GO:0016020">
    <property type="term" value="C:membrane"/>
    <property type="evidence" value="ECO:0007669"/>
    <property type="project" value="UniProtKB-SubCell"/>
</dbReference>
<keyword evidence="11" id="KW-1185">Reference proteome</keyword>
<comment type="subcellular location">
    <subcellularLocation>
        <location evidence="1">Membrane</location>
        <topology evidence="1">Multi-pass membrane protein</topology>
    </subcellularLocation>
</comment>
<sequence length="217" mass="24544">MPSSLSRFTLLALFFTLALAGARLDCGPILSLQQAATLADAGHPRIKFCWKCNQLKPPHCHHCSVCGRCVLKMDHHCVWVVNCVGALNYKFFLLFLLTHFCHNLLLSLVIGRLWEHQEHSQPHFLHLVNVFTILIDLIPSIKNYGLTSVSLFVLVLNLAFALSVLGFLIMHASLDSVFGTSKKYWFIPAYSDEDLRRMPSLQGVEYPSKPDFDAQDF</sequence>
<feature type="transmembrane region" description="Helical" evidence="8">
    <location>
        <begin position="91"/>
        <end position="111"/>
    </location>
</feature>
<evidence type="ECO:0000256" key="8">
    <source>
        <dbReference type="RuleBase" id="RU079119"/>
    </source>
</evidence>
<evidence type="ECO:0000313" key="11">
    <source>
        <dbReference type="Proteomes" id="UP001515500"/>
    </source>
</evidence>
<evidence type="ECO:0000256" key="2">
    <source>
        <dbReference type="ARBA" id="ARBA00008574"/>
    </source>
</evidence>
<dbReference type="GO" id="GO:0005794">
    <property type="term" value="C:Golgi apparatus"/>
    <property type="evidence" value="ECO:0007669"/>
    <property type="project" value="TreeGrafter"/>
</dbReference>
<protein>
    <recommendedName>
        <fullName evidence="8">S-acyltransferase</fullName>
        <ecNumber evidence="8">2.3.1.225</ecNumber>
    </recommendedName>
    <alternativeName>
        <fullName evidence="8">Palmitoyltransferase</fullName>
    </alternativeName>
</protein>
<proteinExistence type="inferred from homology"/>
<dbReference type="EC" id="2.3.1.225" evidence="8"/>
<evidence type="ECO:0000256" key="6">
    <source>
        <dbReference type="ARBA" id="ARBA00023136"/>
    </source>
</evidence>
<dbReference type="Proteomes" id="UP001515500">
    <property type="component" value="Unplaced"/>
</dbReference>
<feature type="signal peptide" evidence="9">
    <location>
        <begin position="1"/>
        <end position="20"/>
    </location>
</feature>
<evidence type="ECO:0000256" key="1">
    <source>
        <dbReference type="ARBA" id="ARBA00004141"/>
    </source>
</evidence>
<dbReference type="GO" id="GO:0006612">
    <property type="term" value="P:protein targeting to membrane"/>
    <property type="evidence" value="ECO:0007669"/>
    <property type="project" value="TreeGrafter"/>
</dbReference>
<dbReference type="Pfam" id="PF01529">
    <property type="entry name" value="DHHC"/>
    <property type="match status" value="1"/>
</dbReference>
<keyword evidence="4 8" id="KW-0812">Transmembrane</keyword>
<organism evidence="11 12">
    <name type="scientific">Dioscorea cayennensis subsp. rotundata</name>
    <name type="common">White Guinea yam</name>
    <name type="synonym">Dioscorea rotundata</name>
    <dbReference type="NCBI Taxonomy" id="55577"/>
    <lineage>
        <taxon>Eukaryota</taxon>
        <taxon>Viridiplantae</taxon>
        <taxon>Streptophyta</taxon>
        <taxon>Embryophyta</taxon>
        <taxon>Tracheophyta</taxon>
        <taxon>Spermatophyta</taxon>
        <taxon>Magnoliopsida</taxon>
        <taxon>Liliopsida</taxon>
        <taxon>Dioscoreales</taxon>
        <taxon>Dioscoreaceae</taxon>
        <taxon>Dioscorea</taxon>
    </lineage>
</organism>
<evidence type="ECO:0000256" key="9">
    <source>
        <dbReference type="SAM" id="SignalP"/>
    </source>
</evidence>
<reference evidence="12" key="1">
    <citation type="submission" date="2025-08" db="UniProtKB">
        <authorList>
            <consortium name="RefSeq"/>
        </authorList>
    </citation>
    <scope>IDENTIFICATION</scope>
</reference>
<dbReference type="GO" id="GO:0005783">
    <property type="term" value="C:endoplasmic reticulum"/>
    <property type="evidence" value="ECO:0007669"/>
    <property type="project" value="TreeGrafter"/>
</dbReference>
<dbReference type="AlphaFoldDB" id="A0AB40AV01"/>
<gene>
    <name evidence="12" type="primary">LOC120254677</name>
</gene>
<dbReference type="PANTHER" id="PTHR22883:SF394">
    <property type="entry name" value="S-ACYLTRANSFERASE"/>
    <property type="match status" value="1"/>
</dbReference>
<comment type="domain">
    <text evidence="8">The DHHC domain is required for palmitoyltransferase activity.</text>
</comment>
<feature type="transmembrane region" description="Helical" evidence="8">
    <location>
        <begin position="147"/>
        <end position="174"/>
    </location>
</feature>
<dbReference type="PROSITE" id="PS50216">
    <property type="entry name" value="DHHC"/>
    <property type="match status" value="1"/>
</dbReference>
<keyword evidence="9" id="KW-0732">Signal</keyword>
<dbReference type="InterPro" id="IPR039859">
    <property type="entry name" value="PFA4/ZDH16/20/ERF2-like"/>
</dbReference>
<keyword evidence="6 8" id="KW-0472">Membrane</keyword>
<accession>A0AB40AV01</accession>
<evidence type="ECO:0000256" key="5">
    <source>
        <dbReference type="ARBA" id="ARBA00022989"/>
    </source>
</evidence>
<feature type="transmembrane region" description="Helical" evidence="8">
    <location>
        <begin position="123"/>
        <end position="141"/>
    </location>
</feature>
<keyword evidence="5 8" id="KW-1133">Transmembrane helix</keyword>
<dbReference type="RefSeq" id="XP_039118677.1">
    <property type="nucleotide sequence ID" value="XM_039262743.1"/>
</dbReference>
<feature type="chain" id="PRO_5044304981" description="S-acyltransferase" evidence="9">
    <location>
        <begin position="21"/>
        <end position="217"/>
    </location>
</feature>
<feature type="domain" description="Palmitoyltransferase DHHC" evidence="10">
    <location>
        <begin position="46"/>
        <end position="174"/>
    </location>
</feature>
<keyword evidence="3 8" id="KW-0808">Transferase</keyword>
<name>A0AB40AV01_DIOCR</name>
<dbReference type="PANTHER" id="PTHR22883">
    <property type="entry name" value="ZINC FINGER DHHC DOMAIN CONTAINING PROTEIN"/>
    <property type="match status" value="1"/>
</dbReference>
<evidence type="ECO:0000259" key="10">
    <source>
        <dbReference type="Pfam" id="PF01529"/>
    </source>
</evidence>
<dbReference type="InterPro" id="IPR001594">
    <property type="entry name" value="Palmitoyltrfase_DHHC"/>
</dbReference>
<evidence type="ECO:0000256" key="4">
    <source>
        <dbReference type="ARBA" id="ARBA00022692"/>
    </source>
</evidence>
<dbReference type="GeneID" id="120254677"/>